<dbReference type="EMBL" id="JAFEMO010000011">
    <property type="protein sequence ID" value="KAH7557240.1"/>
    <property type="molecule type" value="Genomic_DNA"/>
</dbReference>
<name>A0ABQ8HF56_9ROSI</name>
<evidence type="ECO:0000313" key="12">
    <source>
        <dbReference type="Proteomes" id="UP000827721"/>
    </source>
</evidence>
<dbReference type="Pfam" id="PF01061">
    <property type="entry name" value="ABC2_membrane"/>
    <property type="match status" value="1"/>
</dbReference>
<evidence type="ECO:0000256" key="4">
    <source>
        <dbReference type="ARBA" id="ARBA00022692"/>
    </source>
</evidence>
<evidence type="ECO:0000256" key="8">
    <source>
        <dbReference type="ARBA" id="ARBA00023136"/>
    </source>
</evidence>
<feature type="transmembrane region" description="Helical" evidence="9">
    <location>
        <begin position="552"/>
        <end position="569"/>
    </location>
</feature>
<comment type="caution">
    <text evidence="11">The sequence shown here is derived from an EMBL/GenBank/DDBJ whole genome shotgun (WGS) entry which is preliminary data.</text>
</comment>
<proteinExistence type="inferred from homology"/>
<evidence type="ECO:0000256" key="6">
    <source>
        <dbReference type="ARBA" id="ARBA00022840"/>
    </source>
</evidence>
<dbReference type="InterPro" id="IPR003593">
    <property type="entry name" value="AAA+_ATPase"/>
</dbReference>
<evidence type="ECO:0000256" key="2">
    <source>
        <dbReference type="ARBA" id="ARBA00005814"/>
    </source>
</evidence>
<comment type="subcellular location">
    <subcellularLocation>
        <location evidence="1">Membrane</location>
        <topology evidence="1">Multi-pass membrane protein</topology>
    </subcellularLocation>
</comment>
<accession>A0ABQ8HF56</accession>
<dbReference type="InterPro" id="IPR003439">
    <property type="entry name" value="ABC_transporter-like_ATP-bd"/>
</dbReference>
<dbReference type="InterPro" id="IPR027417">
    <property type="entry name" value="P-loop_NTPase"/>
</dbReference>
<keyword evidence="6" id="KW-0067">ATP-binding</keyword>
<keyword evidence="12" id="KW-1185">Reference proteome</keyword>
<dbReference type="SUPFAM" id="SSF52540">
    <property type="entry name" value="P-loop containing nucleoside triphosphate hydrolases"/>
    <property type="match status" value="1"/>
</dbReference>
<comment type="similarity">
    <text evidence="2">Belongs to the ABC transporter superfamily. ABCG family. Eye pigment precursor importer (TC 3.A.1.204) subfamily.</text>
</comment>
<dbReference type="PROSITE" id="PS50893">
    <property type="entry name" value="ABC_TRANSPORTER_2"/>
    <property type="match status" value="1"/>
</dbReference>
<evidence type="ECO:0000313" key="11">
    <source>
        <dbReference type="EMBL" id="KAH7557240.1"/>
    </source>
</evidence>
<reference evidence="11 12" key="1">
    <citation type="submission" date="2021-02" db="EMBL/GenBank/DDBJ databases">
        <title>Plant Genome Project.</title>
        <authorList>
            <person name="Zhang R.-G."/>
        </authorList>
    </citation>
    <scope>NUCLEOTIDE SEQUENCE [LARGE SCALE GENOMIC DNA]</scope>
    <source>
        <tissue evidence="11">Leaves</tissue>
    </source>
</reference>
<sequence length="672" mass="76099">MYESFRVFLKKIVTLKMEFQIRGKESASTDWNNASYLVWENLTVVGQNLRNGAPRKLLSELSGYAEPHRIMAILGPSGSGKSTLLDALAGRLSTNIKMTGKVLLNGKKAPIDCRDVSYVTQDDYFLGTLSVRETLTYSAHLRLPSRMINKEIDEIVQDTIIKMGLQDCSENKIGNWHLRGISTGEKKRLSIGIQILTLPKILFLDEPTSGLDSASAFFVLLALSNIAHDGRIVVCSLHQPSSHLFDLFDDLLLLSNGETIYFGDAKLSVKFFAEAGFPCPTRRNPSDHFLRCINSDFDKISATKVIPMSSDSQINLTTEEIKAKLVEKYKDSDISKNIRKRVQELALIEEVEIVSKKNNGGWWKQVWILSGRSFLNMWRDKGYYWLRILFYIIVSISVGNIYFNIGLSYPSIIQRAKCDAFIYGFMICLSVGGLPFFIEEFKVSNRERISGHYGEGVFVVSNFLSSFPFLVVLSISSGTIIYYMVKFHGGISRHGYFCINLFCCISIVESCMMVVALLVPNVLMGIGVGTCVVILMMMASEIFKLLPDLPKFFWRYPMSYVSFASWAIQGQYKNDMIGLEFDPPMPGDTKLKGEEVLQKIFGIQLDHSKWWDLLALFFLLVSYRLIFFAVLKYKEKSLSLLRRLYAGITFRQPVILSSLCSPLKTRQHTPLS</sequence>
<dbReference type="InterPro" id="IPR043926">
    <property type="entry name" value="ABCG_dom"/>
</dbReference>
<evidence type="ECO:0000259" key="10">
    <source>
        <dbReference type="PROSITE" id="PS50893"/>
    </source>
</evidence>
<dbReference type="PANTHER" id="PTHR48042:SF8">
    <property type="entry name" value="ABC-2 TYPE TRANSPORTER TRANSMEMBRANE DOMAIN-CONTAINING PROTEIN"/>
    <property type="match status" value="1"/>
</dbReference>
<evidence type="ECO:0000256" key="3">
    <source>
        <dbReference type="ARBA" id="ARBA00022448"/>
    </source>
</evidence>
<keyword evidence="4 9" id="KW-0812">Transmembrane</keyword>
<feature type="transmembrane region" description="Helical" evidence="9">
    <location>
        <begin position="384"/>
        <end position="408"/>
    </location>
</feature>
<feature type="domain" description="ABC transporter" evidence="10">
    <location>
        <begin position="37"/>
        <end position="281"/>
    </location>
</feature>
<evidence type="ECO:0000256" key="5">
    <source>
        <dbReference type="ARBA" id="ARBA00022741"/>
    </source>
</evidence>
<keyword evidence="7 9" id="KW-1133">Transmembrane helix</keyword>
<dbReference type="InterPro" id="IPR013525">
    <property type="entry name" value="ABC2_TM"/>
</dbReference>
<evidence type="ECO:0000256" key="7">
    <source>
        <dbReference type="ARBA" id="ARBA00022989"/>
    </source>
</evidence>
<keyword evidence="3" id="KW-0813">Transport</keyword>
<feature type="transmembrane region" description="Helical" evidence="9">
    <location>
        <begin position="497"/>
        <end position="516"/>
    </location>
</feature>
<feature type="transmembrane region" description="Helical" evidence="9">
    <location>
        <begin position="420"/>
        <end position="438"/>
    </location>
</feature>
<keyword evidence="8 9" id="KW-0472">Membrane</keyword>
<dbReference type="Gene3D" id="3.40.50.300">
    <property type="entry name" value="P-loop containing nucleotide triphosphate hydrolases"/>
    <property type="match status" value="1"/>
</dbReference>
<dbReference type="Pfam" id="PF19055">
    <property type="entry name" value="ABC2_membrane_7"/>
    <property type="match status" value="1"/>
</dbReference>
<feature type="transmembrane region" description="Helical" evidence="9">
    <location>
        <begin position="613"/>
        <end position="633"/>
    </location>
</feature>
<keyword evidence="5" id="KW-0547">Nucleotide-binding</keyword>
<feature type="transmembrane region" description="Helical" evidence="9">
    <location>
        <begin position="522"/>
        <end position="540"/>
    </location>
</feature>
<evidence type="ECO:0000256" key="1">
    <source>
        <dbReference type="ARBA" id="ARBA00004141"/>
    </source>
</evidence>
<dbReference type="SMART" id="SM00382">
    <property type="entry name" value="AAA"/>
    <property type="match status" value="1"/>
</dbReference>
<gene>
    <name evidence="11" type="ORF">JRO89_XS11G0082400</name>
</gene>
<organism evidence="11 12">
    <name type="scientific">Xanthoceras sorbifolium</name>
    <dbReference type="NCBI Taxonomy" id="99658"/>
    <lineage>
        <taxon>Eukaryota</taxon>
        <taxon>Viridiplantae</taxon>
        <taxon>Streptophyta</taxon>
        <taxon>Embryophyta</taxon>
        <taxon>Tracheophyta</taxon>
        <taxon>Spermatophyta</taxon>
        <taxon>Magnoliopsida</taxon>
        <taxon>eudicotyledons</taxon>
        <taxon>Gunneridae</taxon>
        <taxon>Pentapetalae</taxon>
        <taxon>rosids</taxon>
        <taxon>malvids</taxon>
        <taxon>Sapindales</taxon>
        <taxon>Sapindaceae</taxon>
        <taxon>Xanthoceroideae</taxon>
        <taxon>Xanthoceras</taxon>
    </lineage>
</organism>
<feature type="transmembrane region" description="Helical" evidence="9">
    <location>
        <begin position="458"/>
        <end position="485"/>
    </location>
</feature>
<dbReference type="InterPro" id="IPR052215">
    <property type="entry name" value="Plant_ABCG"/>
</dbReference>
<dbReference type="Pfam" id="PF00005">
    <property type="entry name" value="ABC_tran"/>
    <property type="match status" value="1"/>
</dbReference>
<protein>
    <recommendedName>
        <fullName evidence="10">ABC transporter domain-containing protein</fullName>
    </recommendedName>
</protein>
<dbReference type="PANTHER" id="PTHR48042">
    <property type="entry name" value="ABC TRANSPORTER G FAMILY MEMBER 11"/>
    <property type="match status" value="1"/>
</dbReference>
<dbReference type="Proteomes" id="UP000827721">
    <property type="component" value="Unassembled WGS sequence"/>
</dbReference>
<evidence type="ECO:0000256" key="9">
    <source>
        <dbReference type="SAM" id="Phobius"/>
    </source>
</evidence>